<dbReference type="InterPro" id="IPR057774">
    <property type="entry name" value="D8C_UMOD/GP2/OIT3-like"/>
</dbReference>
<protein>
    <recommendedName>
        <fullName evidence="10">EGF-like domain-containing protein</fullName>
    </recommendedName>
</protein>
<accession>A0ABN8R283</accession>
<feature type="domain" description="EGF-like" evidence="10">
    <location>
        <begin position="202"/>
        <end position="242"/>
    </location>
</feature>
<dbReference type="InterPro" id="IPR000742">
    <property type="entry name" value="EGF"/>
</dbReference>
<dbReference type="InterPro" id="IPR024731">
    <property type="entry name" value="NELL2-like_EGF"/>
</dbReference>
<feature type="domain" description="EGF-like" evidence="10">
    <location>
        <begin position="284"/>
        <end position="324"/>
    </location>
</feature>
<evidence type="ECO:0000256" key="6">
    <source>
        <dbReference type="ARBA" id="ARBA00023157"/>
    </source>
</evidence>
<dbReference type="SUPFAM" id="SSF57196">
    <property type="entry name" value="EGF/Laminin"/>
    <property type="match status" value="1"/>
</dbReference>
<organism evidence="11 12">
    <name type="scientific">Porites evermanni</name>
    <dbReference type="NCBI Taxonomy" id="104178"/>
    <lineage>
        <taxon>Eukaryota</taxon>
        <taxon>Metazoa</taxon>
        <taxon>Cnidaria</taxon>
        <taxon>Anthozoa</taxon>
        <taxon>Hexacorallia</taxon>
        <taxon>Scleractinia</taxon>
        <taxon>Fungiina</taxon>
        <taxon>Poritidae</taxon>
        <taxon>Porites</taxon>
    </lineage>
</organism>
<keyword evidence="5" id="KW-0677">Repeat</keyword>
<sequence length="689" mass="74752">MCFTALPVSLFLETAMILFFLHALLILTRGRQVRGVDPCSSYTELHQPDRNIGHVNPYGSGICDSAITIQWYRFVRAAGTSLPETCPPTNRCKTHAPGWLEVGHPTVADGEVTRKVCFTWGGNCCSWSTNIQVVNCGDFYVYKLVPISSCQSRYCGDEIVDVDECDDDTHNCHSEATCTNTVGSFTCSCNEGYTGDGILCEDENECEAGTHSCDANAQCSNTIGSFTCACLQGYAGNGLSCSDINECTTSAHDCHAEAICSNTDGSFTCNCNQGYTGDGEDCADVDECQDGTHNCDSNALCSNSVGSFTCACFQGYSGNGIVCSANTASVPKYQLNIHLRLLRKISHPFKSVQFTLREPNVYKPHGFFLGFLATFICFCVTVLFFRYLYFVVNQIKVKLQQKVKLRDHLGFEIEMTTLIRTITRQTFHSFTIFCVVTDIDECTTNAHDCHLDATCSNTDGSFTCSCNQGYSGDGKQCGDIDECTSGTHNCNANAHCSNTIGSFTCNCVQGYSGNGVECSDIDECSAVSHNCHGVANCHNTIGSFTCSCRSDYTGDGLVCEPIGDFTVVIVDMSKDKYNATVVQRSVQSVQQALIEGLPENAPVLQSVLQWRLVSEAELASSESAEGTLEREGSSEWIINRRSIPVGIYQVKFTASFKIGDSGAPQTIQAFNFGFIEVIAAPLRAIIDGG</sequence>
<gene>
    <name evidence="11" type="ORF">PEVE_00009077</name>
</gene>
<feature type="non-terminal residue" evidence="11">
    <location>
        <position position="689"/>
    </location>
</feature>
<keyword evidence="9" id="KW-0472">Membrane</keyword>
<evidence type="ECO:0000313" key="11">
    <source>
        <dbReference type="EMBL" id="CAH3173478.1"/>
    </source>
</evidence>
<proteinExistence type="predicted"/>
<evidence type="ECO:0000256" key="3">
    <source>
        <dbReference type="ARBA" id="ARBA00022536"/>
    </source>
</evidence>
<keyword evidence="3 8" id="KW-0245">EGF-like domain</keyword>
<keyword evidence="2" id="KW-0964">Secreted</keyword>
<dbReference type="InterPro" id="IPR051145">
    <property type="entry name" value="GAS-SHBG-PROS"/>
</dbReference>
<feature type="domain" description="EGF-like" evidence="10">
    <location>
        <begin position="520"/>
        <end position="560"/>
    </location>
</feature>
<reference evidence="11 12" key="1">
    <citation type="submission" date="2022-05" db="EMBL/GenBank/DDBJ databases">
        <authorList>
            <consortium name="Genoscope - CEA"/>
            <person name="William W."/>
        </authorList>
    </citation>
    <scope>NUCLEOTIDE SEQUENCE [LARGE SCALE GENOMIC DNA]</scope>
</reference>
<evidence type="ECO:0000256" key="2">
    <source>
        <dbReference type="ARBA" id="ARBA00022525"/>
    </source>
</evidence>
<evidence type="ECO:0000256" key="9">
    <source>
        <dbReference type="SAM" id="Phobius"/>
    </source>
</evidence>
<evidence type="ECO:0000256" key="5">
    <source>
        <dbReference type="ARBA" id="ARBA00022737"/>
    </source>
</evidence>
<dbReference type="InterPro" id="IPR000152">
    <property type="entry name" value="EGF-type_Asp/Asn_hydroxyl_site"/>
</dbReference>
<dbReference type="Pfam" id="PF12947">
    <property type="entry name" value="EGF_3"/>
    <property type="match status" value="5"/>
</dbReference>
<feature type="domain" description="EGF-like" evidence="10">
    <location>
        <begin position="438"/>
        <end position="478"/>
    </location>
</feature>
<feature type="domain" description="EGF-like" evidence="10">
    <location>
        <begin position="479"/>
        <end position="519"/>
    </location>
</feature>
<dbReference type="Pfam" id="PF07645">
    <property type="entry name" value="EGF_CA"/>
    <property type="match status" value="2"/>
</dbReference>
<evidence type="ECO:0000256" key="1">
    <source>
        <dbReference type="ARBA" id="ARBA00004613"/>
    </source>
</evidence>
<feature type="domain" description="EGF-like" evidence="10">
    <location>
        <begin position="243"/>
        <end position="283"/>
    </location>
</feature>
<name>A0ABN8R283_9CNID</name>
<dbReference type="PROSITE" id="PS00010">
    <property type="entry name" value="ASX_HYDROXYL"/>
    <property type="match status" value="7"/>
</dbReference>
<dbReference type="EMBL" id="CALNXI010001620">
    <property type="protein sequence ID" value="CAH3173478.1"/>
    <property type="molecule type" value="Genomic_DNA"/>
</dbReference>
<keyword evidence="9" id="KW-0812">Transmembrane</keyword>
<dbReference type="SUPFAM" id="SSF57184">
    <property type="entry name" value="Growth factor receptor domain"/>
    <property type="match status" value="2"/>
</dbReference>
<evidence type="ECO:0000313" key="12">
    <source>
        <dbReference type="Proteomes" id="UP001159427"/>
    </source>
</evidence>
<dbReference type="Gene3D" id="2.10.25.10">
    <property type="entry name" value="Laminin"/>
    <property type="match status" value="7"/>
</dbReference>
<dbReference type="SMART" id="SM00179">
    <property type="entry name" value="EGF_CA"/>
    <property type="match status" value="7"/>
</dbReference>
<dbReference type="PROSITE" id="PS50026">
    <property type="entry name" value="EGF_3"/>
    <property type="match status" value="7"/>
</dbReference>
<evidence type="ECO:0000256" key="7">
    <source>
        <dbReference type="ARBA" id="ARBA00023180"/>
    </source>
</evidence>
<keyword evidence="12" id="KW-1185">Reference proteome</keyword>
<dbReference type="PANTHER" id="PTHR24040:SF16">
    <property type="entry name" value="FIBRILLIN-2-LIKE PROTEIN"/>
    <property type="match status" value="1"/>
</dbReference>
<dbReference type="CDD" id="cd00054">
    <property type="entry name" value="EGF_CA"/>
    <property type="match status" value="7"/>
</dbReference>
<dbReference type="InterPro" id="IPR009030">
    <property type="entry name" value="Growth_fac_rcpt_cys_sf"/>
</dbReference>
<feature type="transmembrane region" description="Helical" evidence="9">
    <location>
        <begin position="6"/>
        <end position="27"/>
    </location>
</feature>
<evidence type="ECO:0000256" key="4">
    <source>
        <dbReference type="ARBA" id="ARBA00022729"/>
    </source>
</evidence>
<dbReference type="SMART" id="SM00181">
    <property type="entry name" value="EGF"/>
    <property type="match status" value="7"/>
</dbReference>
<feature type="domain" description="EGF-like" evidence="10">
    <location>
        <begin position="161"/>
        <end position="201"/>
    </location>
</feature>
<keyword evidence="6" id="KW-1015">Disulfide bond</keyword>
<keyword evidence="4" id="KW-0732">Signal</keyword>
<dbReference type="InterPro" id="IPR018097">
    <property type="entry name" value="EGF_Ca-bd_CS"/>
</dbReference>
<keyword evidence="7" id="KW-0325">Glycoprotein</keyword>
<evidence type="ECO:0000256" key="8">
    <source>
        <dbReference type="PROSITE-ProRule" id="PRU00076"/>
    </source>
</evidence>
<dbReference type="Proteomes" id="UP001159427">
    <property type="component" value="Unassembled WGS sequence"/>
</dbReference>
<evidence type="ECO:0000259" key="10">
    <source>
        <dbReference type="PROSITE" id="PS50026"/>
    </source>
</evidence>
<dbReference type="PANTHER" id="PTHR24040">
    <property type="entry name" value="LAMININ G-LIKE DOMAIN-CONTAINING PROTEIN"/>
    <property type="match status" value="1"/>
</dbReference>
<dbReference type="PROSITE" id="PS01187">
    <property type="entry name" value="EGF_CA"/>
    <property type="match status" value="3"/>
</dbReference>
<comment type="subcellular location">
    <subcellularLocation>
        <location evidence="1">Secreted</location>
    </subcellularLocation>
</comment>
<dbReference type="InterPro" id="IPR049883">
    <property type="entry name" value="NOTCH1_EGF-like"/>
</dbReference>
<dbReference type="InterPro" id="IPR001881">
    <property type="entry name" value="EGF-like_Ca-bd_dom"/>
</dbReference>
<feature type="transmembrane region" description="Helical" evidence="9">
    <location>
        <begin position="367"/>
        <end position="389"/>
    </location>
</feature>
<comment type="caution">
    <text evidence="11">The sequence shown here is derived from an EMBL/GenBank/DDBJ whole genome shotgun (WGS) entry which is preliminary data.</text>
</comment>
<dbReference type="PROSITE" id="PS01186">
    <property type="entry name" value="EGF_2"/>
    <property type="match status" value="6"/>
</dbReference>
<dbReference type="Pfam" id="PF23283">
    <property type="entry name" value="D8C_UMOD"/>
    <property type="match status" value="1"/>
</dbReference>
<keyword evidence="9" id="KW-1133">Transmembrane helix</keyword>
<comment type="caution">
    <text evidence="8">Lacks conserved residue(s) required for the propagation of feature annotation.</text>
</comment>